<reference evidence="7" key="2">
    <citation type="submission" date="2025-08" db="UniProtKB">
        <authorList>
            <consortium name="Ensembl"/>
        </authorList>
    </citation>
    <scope>IDENTIFICATION</scope>
</reference>
<dbReference type="GO" id="GO:0005886">
    <property type="term" value="C:plasma membrane"/>
    <property type="evidence" value="ECO:0007669"/>
    <property type="project" value="TreeGrafter"/>
</dbReference>
<name>A0A669EDM0_ORENI</name>
<dbReference type="GO" id="GO:0004888">
    <property type="term" value="F:transmembrane signaling receptor activity"/>
    <property type="evidence" value="ECO:0007669"/>
    <property type="project" value="TreeGrafter"/>
</dbReference>
<keyword evidence="3 4" id="KW-0472">Membrane</keyword>
<dbReference type="Gene3D" id="2.60.40.10">
    <property type="entry name" value="Immunoglobulins"/>
    <property type="match status" value="1"/>
</dbReference>
<evidence type="ECO:0000313" key="7">
    <source>
        <dbReference type="Ensembl" id="ENSONIP00000070858.1"/>
    </source>
</evidence>
<dbReference type="Proteomes" id="UP000005207">
    <property type="component" value="Linkage group LG20"/>
</dbReference>
<evidence type="ECO:0000256" key="3">
    <source>
        <dbReference type="ARBA" id="ARBA00023136"/>
    </source>
</evidence>
<feature type="signal peptide" evidence="5">
    <location>
        <begin position="1"/>
        <end position="17"/>
    </location>
</feature>
<dbReference type="InterPro" id="IPR036179">
    <property type="entry name" value="Ig-like_dom_sf"/>
</dbReference>
<dbReference type="Ensembl" id="ENSONIT00000037123.1">
    <property type="protein sequence ID" value="ENSONIP00000070858.1"/>
    <property type="gene ID" value="ENSONIG00000034489.1"/>
</dbReference>
<reference evidence="7" key="3">
    <citation type="submission" date="2025-09" db="UniProtKB">
        <authorList>
            <consortium name="Ensembl"/>
        </authorList>
    </citation>
    <scope>IDENTIFICATION</scope>
</reference>
<feature type="domain" description="Immunoglobulin V-set" evidence="6">
    <location>
        <begin position="24"/>
        <end position="109"/>
    </location>
</feature>
<keyword evidence="8" id="KW-1185">Reference proteome</keyword>
<evidence type="ECO:0000313" key="8">
    <source>
        <dbReference type="Proteomes" id="UP000005207"/>
    </source>
</evidence>
<keyword evidence="5" id="KW-0732">Signal</keyword>
<reference evidence="8" key="1">
    <citation type="submission" date="2012-01" db="EMBL/GenBank/DDBJ databases">
        <title>The Genome Sequence of Oreochromis niloticus (Nile Tilapia).</title>
        <authorList>
            <consortium name="Broad Institute Genome Assembly Team"/>
            <consortium name="Broad Institute Sequencing Platform"/>
            <person name="Di Palma F."/>
            <person name="Johnson J."/>
            <person name="Lander E.S."/>
            <person name="Lindblad-Toh K."/>
        </authorList>
    </citation>
    <scope>NUCLEOTIDE SEQUENCE [LARGE SCALE GENOMIC DNA]</scope>
</reference>
<evidence type="ECO:0000256" key="5">
    <source>
        <dbReference type="SAM" id="SignalP"/>
    </source>
</evidence>
<feature type="transmembrane region" description="Helical" evidence="4">
    <location>
        <begin position="134"/>
        <end position="165"/>
    </location>
</feature>
<dbReference type="InterPro" id="IPR013783">
    <property type="entry name" value="Ig-like_fold"/>
</dbReference>
<dbReference type="SUPFAM" id="SSF48726">
    <property type="entry name" value="Immunoglobulin"/>
    <property type="match status" value="1"/>
</dbReference>
<evidence type="ECO:0000256" key="4">
    <source>
        <dbReference type="SAM" id="Phobius"/>
    </source>
</evidence>
<keyword evidence="2 4" id="KW-0812">Transmembrane</keyword>
<evidence type="ECO:0000256" key="1">
    <source>
        <dbReference type="ARBA" id="ARBA00004370"/>
    </source>
</evidence>
<dbReference type="InParanoid" id="A0A669EDM0"/>
<dbReference type="PANTHER" id="PTHR11860:SF96">
    <property type="match status" value="1"/>
</dbReference>
<comment type="subcellular location">
    <subcellularLocation>
        <location evidence="1">Membrane</location>
    </subcellularLocation>
</comment>
<dbReference type="Pfam" id="PF07686">
    <property type="entry name" value="V-set"/>
    <property type="match status" value="1"/>
</dbReference>
<protein>
    <recommendedName>
        <fullName evidence="6">Immunoglobulin V-set domain-containing protein</fullName>
    </recommendedName>
</protein>
<dbReference type="AlphaFoldDB" id="A0A669EDM0"/>
<proteinExistence type="predicted"/>
<dbReference type="PANTHER" id="PTHR11860">
    <property type="entry name" value="POLYMERIC-IMMUNOGLOBULIN RECEPTOR"/>
    <property type="match status" value="1"/>
</dbReference>
<feature type="chain" id="PRO_5025598140" description="Immunoglobulin V-set domain-containing protein" evidence="5">
    <location>
        <begin position="18"/>
        <end position="166"/>
    </location>
</feature>
<evidence type="ECO:0000256" key="2">
    <source>
        <dbReference type="ARBA" id="ARBA00022692"/>
    </source>
</evidence>
<accession>A0A669EDM0</accession>
<sequence length="166" mass="19295">STSSIFVNIFFPLLLSSLQLECDKREITAHVGGEFILKCKYSINNFLYSKKYWCRGPSRGNCEIVADSENSRNTHRSQVIDLNRRGLFVKVTNLRFDDAGAYWVGIDKIYADIMIQVKVIITEGKNKRPYHRSLCLVLMFWCNVLALMWFCSLCDHFLVCVFFNLE</sequence>
<evidence type="ECO:0000259" key="6">
    <source>
        <dbReference type="Pfam" id="PF07686"/>
    </source>
</evidence>
<dbReference type="OMA" id="IVQCHYG"/>
<organism evidence="7 8">
    <name type="scientific">Oreochromis niloticus</name>
    <name type="common">Nile tilapia</name>
    <name type="synonym">Tilapia nilotica</name>
    <dbReference type="NCBI Taxonomy" id="8128"/>
    <lineage>
        <taxon>Eukaryota</taxon>
        <taxon>Metazoa</taxon>
        <taxon>Chordata</taxon>
        <taxon>Craniata</taxon>
        <taxon>Vertebrata</taxon>
        <taxon>Euteleostomi</taxon>
        <taxon>Actinopterygii</taxon>
        <taxon>Neopterygii</taxon>
        <taxon>Teleostei</taxon>
        <taxon>Neoteleostei</taxon>
        <taxon>Acanthomorphata</taxon>
        <taxon>Ovalentaria</taxon>
        <taxon>Cichlomorphae</taxon>
        <taxon>Cichliformes</taxon>
        <taxon>Cichlidae</taxon>
        <taxon>African cichlids</taxon>
        <taxon>Pseudocrenilabrinae</taxon>
        <taxon>Oreochromini</taxon>
        <taxon>Oreochromis</taxon>
    </lineage>
</organism>
<dbReference type="GeneTree" id="ENSGT00990000203957"/>
<dbReference type="InterPro" id="IPR050671">
    <property type="entry name" value="CD300_family_receptors"/>
</dbReference>
<dbReference type="InterPro" id="IPR013106">
    <property type="entry name" value="Ig_V-set"/>
</dbReference>
<keyword evidence="4" id="KW-1133">Transmembrane helix</keyword>